<accession>E9IMI2</accession>
<dbReference type="EMBL" id="GL764150">
    <property type="protein sequence ID" value="EFZ18226.1"/>
    <property type="molecule type" value="Genomic_DNA"/>
</dbReference>
<sequence>MNVFHYENDLLVLNPSDNILSIDEEVQTNTETCSDVTEINNIESLKTLSADVGAKCQTNSVQSCSDVLK</sequence>
<feature type="non-terminal residue" evidence="1">
    <location>
        <position position="69"/>
    </location>
</feature>
<proteinExistence type="predicted"/>
<gene>
    <name evidence="1" type="ORF">SINV_12488</name>
</gene>
<name>E9IMI2_SOLIN</name>
<reference evidence="1" key="1">
    <citation type="journal article" date="2011" name="Proc. Natl. Acad. Sci. U.S.A.">
        <title>The genome of the fire ant Solenopsis invicta.</title>
        <authorList>
            <person name="Wurm Y."/>
            <person name="Wang J."/>
            <person name="Riba-Grognuz O."/>
            <person name="Corona M."/>
            <person name="Nygaard S."/>
            <person name="Hunt B.G."/>
            <person name="Ingram K.K."/>
            <person name="Falquet L."/>
            <person name="Nipitwattanaphon M."/>
            <person name="Gotzek D."/>
            <person name="Dijkstra M.B."/>
            <person name="Oettler J."/>
            <person name="Comtesse F."/>
            <person name="Shih C.J."/>
            <person name="Wu W.J."/>
            <person name="Yang C.C."/>
            <person name="Thomas J."/>
            <person name="Beaudoing E."/>
            <person name="Pradervand S."/>
            <person name="Flegel V."/>
            <person name="Cook E.D."/>
            <person name="Fabbretti R."/>
            <person name="Stockinger H."/>
            <person name="Long L."/>
            <person name="Farmerie W.G."/>
            <person name="Oakey J."/>
            <person name="Boomsma J.J."/>
            <person name="Pamilo P."/>
            <person name="Yi S.V."/>
            <person name="Heinze J."/>
            <person name="Goodisman M.A."/>
            <person name="Farinelli L."/>
            <person name="Harshman K."/>
            <person name="Hulo N."/>
            <person name="Cerutti L."/>
            <person name="Xenarios I."/>
            <person name="Shoemaker D."/>
            <person name="Keller L."/>
        </authorList>
    </citation>
    <scope>NUCLEOTIDE SEQUENCE [LARGE SCALE GENOMIC DNA]</scope>
</reference>
<evidence type="ECO:0000313" key="1">
    <source>
        <dbReference type="EMBL" id="EFZ18226.1"/>
    </source>
</evidence>
<organism>
    <name type="scientific">Solenopsis invicta</name>
    <name type="common">Red imported fire ant</name>
    <name type="synonym">Solenopsis wagneri</name>
    <dbReference type="NCBI Taxonomy" id="13686"/>
    <lineage>
        <taxon>Eukaryota</taxon>
        <taxon>Metazoa</taxon>
        <taxon>Ecdysozoa</taxon>
        <taxon>Arthropoda</taxon>
        <taxon>Hexapoda</taxon>
        <taxon>Insecta</taxon>
        <taxon>Pterygota</taxon>
        <taxon>Neoptera</taxon>
        <taxon>Endopterygota</taxon>
        <taxon>Hymenoptera</taxon>
        <taxon>Apocrita</taxon>
        <taxon>Aculeata</taxon>
        <taxon>Formicoidea</taxon>
        <taxon>Formicidae</taxon>
        <taxon>Myrmicinae</taxon>
        <taxon>Solenopsis</taxon>
    </lineage>
</organism>
<dbReference type="AlphaFoldDB" id="E9IMI2"/>
<dbReference type="HOGENOM" id="CLU_2783286_0_0_1"/>
<protein>
    <submittedName>
        <fullName evidence="1">Uncharacterized protein</fullName>
    </submittedName>
</protein>